<comment type="caution">
    <text evidence="3">The sequence shown here is derived from an EMBL/GenBank/DDBJ whole genome shotgun (WGS) entry which is preliminary data.</text>
</comment>
<evidence type="ECO:0000256" key="1">
    <source>
        <dbReference type="SAM" id="MobiDB-lite"/>
    </source>
</evidence>
<sequence>VLTQSKLVPINVVRPVSTTVLKISVTRPRQAKTIVTKTNSPPRMHINCSPSQKASTSPPRVTVVKAPMVNVAKGNPQHALKDKGVIDSRCSRHMTGNMSYLSDFEELNGGYVAFGGKFDGKVDEGFLVGYSVSSKAFRVFNSRTRIIQETLHVNFLENKPNVAEKAREEYEQQYVLFPVWSSGSTNPQNTDGDAAFDEKEPEFEGKKPDAEFEDFSNNIINEDNAAGTLVHAVGQLPPDNTNIFSVAGPSNATASPTHGKYSRIDTS</sequence>
<gene>
    <name evidence="3" type="ORF">Tci_670583</name>
</gene>
<feature type="non-terminal residue" evidence="3">
    <location>
        <position position="1"/>
    </location>
</feature>
<organism evidence="3">
    <name type="scientific">Tanacetum cinerariifolium</name>
    <name type="common">Dalmatian daisy</name>
    <name type="synonym">Chrysanthemum cinerariifolium</name>
    <dbReference type="NCBI Taxonomy" id="118510"/>
    <lineage>
        <taxon>Eukaryota</taxon>
        <taxon>Viridiplantae</taxon>
        <taxon>Streptophyta</taxon>
        <taxon>Embryophyta</taxon>
        <taxon>Tracheophyta</taxon>
        <taxon>Spermatophyta</taxon>
        <taxon>Magnoliopsida</taxon>
        <taxon>eudicotyledons</taxon>
        <taxon>Gunneridae</taxon>
        <taxon>Pentapetalae</taxon>
        <taxon>asterids</taxon>
        <taxon>campanulids</taxon>
        <taxon>Asterales</taxon>
        <taxon>Asteraceae</taxon>
        <taxon>Asteroideae</taxon>
        <taxon>Anthemideae</taxon>
        <taxon>Anthemidinae</taxon>
        <taxon>Tanacetum</taxon>
    </lineage>
</organism>
<reference evidence="3" key="1">
    <citation type="journal article" date="2019" name="Sci. Rep.">
        <title>Draft genome of Tanacetum cinerariifolium, the natural source of mosquito coil.</title>
        <authorList>
            <person name="Yamashiro T."/>
            <person name="Shiraishi A."/>
            <person name="Satake H."/>
            <person name="Nakayama K."/>
        </authorList>
    </citation>
    <scope>NUCLEOTIDE SEQUENCE</scope>
</reference>
<name>A0A699KNL5_TANCI</name>
<accession>A0A699KNL5</accession>
<feature type="region of interest" description="Disordered" evidence="1">
    <location>
        <begin position="248"/>
        <end position="267"/>
    </location>
</feature>
<evidence type="ECO:0000313" key="3">
    <source>
        <dbReference type="EMBL" id="GFA98611.1"/>
    </source>
</evidence>
<dbReference type="AlphaFoldDB" id="A0A699KNL5"/>
<feature type="region of interest" description="Disordered" evidence="1">
    <location>
        <begin position="181"/>
        <end position="204"/>
    </location>
</feature>
<protein>
    <submittedName>
        <fullName evidence="3">Retrovirus-related Pol polyprotein from transposon TNT 1-94</fullName>
    </submittedName>
</protein>
<dbReference type="EMBL" id="BKCJ010527790">
    <property type="protein sequence ID" value="GFA98611.1"/>
    <property type="molecule type" value="Genomic_DNA"/>
</dbReference>
<evidence type="ECO:0000259" key="2">
    <source>
        <dbReference type="Pfam" id="PF25597"/>
    </source>
</evidence>
<feature type="domain" description="Retroviral polymerase SH3-like" evidence="2">
    <location>
        <begin position="116"/>
        <end position="161"/>
    </location>
</feature>
<dbReference type="InterPro" id="IPR057670">
    <property type="entry name" value="SH3_retrovirus"/>
</dbReference>
<dbReference type="Pfam" id="PF25597">
    <property type="entry name" value="SH3_retrovirus"/>
    <property type="match status" value="1"/>
</dbReference>
<proteinExistence type="predicted"/>
<feature type="compositionally biased region" description="Polar residues" evidence="1">
    <location>
        <begin position="181"/>
        <end position="191"/>
    </location>
</feature>